<proteinExistence type="predicted"/>
<organism evidence="2 3">
    <name type="scientific">Ornithinibacillus xuwenensis</name>
    <dbReference type="NCBI Taxonomy" id="3144668"/>
    <lineage>
        <taxon>Bacteria</taxon>
        <taxon>Bacillati</taxon>
        <taxon>Bacillota</taxon>
        <taxon>Bacilli</taxon>
        <taxon>Bacillales</taxon>
        <taxon>Bacillaceae</taxon>
        <taxon>Ornithinibacillus</taxon>
    </lineage>
</organism>
<dbReference type="InterPro" id="IPR011009">
    <property type="entry name" value="Kinase-like_dom_sf"/>
</dbReference>
<feature type="domain" description="Aminoglycoside phosphotransferase" evidence="1">
    <location>
        <begin position="77"/>
        <end position="215"/>
    </location>
</feature>
<dbReference type="EMBL" id="JBDIML010000002">
    <property type="protein sequence ID" value="MEN2766932.1"/>
    <property type="molecule type" value="Genomic_DNA"/>
</dbReference>
<dbReference type="RefSeq" id="WP_345824397.1">
    <property type="nucleotide sequence ID" value="NZ_JBDIML010000002.1"/>
</dbReference>
<dbReference type="InterPro" id="IPR002575">
    <property type="entry name" value="Aminoglycoside_PTrfase"/>
</dbReference>
<name>A0ABU9XJB6_9BACI</name>
<keyword evidence="2" id="KW-0808">Transferase</keyword>
<dbReference type="SUPFAM" id="SSF56112">
    <property type="entry name" value="Protein kinase-like (PK-like)"/>
    <property type="match status" value="1"/>
</dbReference>
<gene>
    <name evidence="2" type="ORF">ABC228_07025</name>
</gene>
<dbReference type="Pfam" id="PF01636">
    <property type="entry name" value="APH"/>
    <property type="match status" value="1"/>
</dbReference>
<comment type="caution">
    <text evidence="2">The sequence shown here is derived from an EMBL/GenBank/DDBJ whole genome shotgun (WGS) entry which is preliminary data.</text>
</comment>
<evidence type="ECO:0000259" key="1">
    <source>
        <dbReference type="Pfam" id="PF01636"/>
    </source>
</evidence>
<evidence type="ECO:0000313" key="3">
    <source>
        <dbReference type="Proteomes" id="UP001444625"/>
    </source>
</evidence>
<accession>A0ABU9XJB6</accession>
<dbReference type="Gene3D" id="3.90.1200.10">
    <property type="match status" value="1"/>
</dbReference>
<reference evidence="2 3" key="1">
    <citation type="submission" date="2024-05" db="EMBL/GenBank/DDBJ databases">
        <authorList>
            <person name="Haq I."/>
            <person name="Ullah Z."/>
            <person name="Ahmad R."/>
            <person name="Li M."/>
            <person name="Tong Y."/>
        </authorList>
    </citation>
    <scope>NUCLEOTIDE SEQUENCE [LARGE SCALE GENOMIC DNA]</scope>
    <source>
        <strain evidence="2 3">16A2E</strain>
    </source>
</reference>
<dbReference type="EC" id="2.7.1.-" evidence="2"/>
<keyword evidence="3" id="KW-1185">Reference proteome</keyword>
<dbReference type="Proteomes" id="UP001444625">
    <property type="component" value="Unassembled WGS sequence"/>
</dbReference>
<sequence length="313" mass="35966">MVNAKEWIVDEIEKSGRKINGHMEQIKTSDFCHIQKVPTSDGDLYFKATNAAASHEGALSAYLGRRYPGKTVNVMARDHSKGWFLMEDIGGEALRNIKDKQLWKRALQEYAELQVSELNHVEELLGIGVPDRRMSVLKEEIKQHLADMCKTGLSKAETEKVIELLPELVEMCDALDAILPASIEHGDLHTNNIRLVKDRIVFFDWGDASVSHPFFSTRIFWHALDDLIADESMWLGIVNDFRPYYLEPWTIYASMRELEKALQISDQLACVQRALSWHVYLTPSREHKAESYNRPSQWLQLLLEHRNLVGKHG</sequence>
<protein>
    <submittedName>
        <fullName evidence="2">Aminoglycoside phosphotransferase family protein</fullName>
        <ecNumber evidence="2">2.7.1.-</ecNumber>
    </submittedName>
</protein>
<dbReference type="GO" id="GO:0016740">
    <property type="term" value="F:transferase activity"/>
    <property type="evidence" value="ECO:0007669"/>
    <property type="project" value="UniProtKB-KW"/>
</dbReference>
<evidence type="ECO:0000313" key="2">
    <source>
        <dbReference type="EMBL" id="MEN2766932.1"/>
    </source>
</evidence>